<organism evidence="2 3">
    <name type="scientific">Cribrihabitans marinus</name>
    <dbReference type="NCBI Taxonomy" id="1227549"/>
    <lineage>
        <taxon>Bacteria</taxon>
        <taxon>Pseudomonadati</taxon>
        <taxon>Pseudomonadota</taxon>
        <taxon>Alphaproteobacteria</taxon>
        <taxon>Rhodobacterales</taxon>
        <taxon>Paracoccaceae</taxon>
        <taxon>Cribrihabitans</taxon>
    </lineage>
</organism>
<dbReference type="EMBL" id="FNYD01000016">
    <property type="protein sequence ID" value="SEK06543.1"/>
    <property type="molecule type" value="Genomic_DNA"/>
</dbReference>
<dbReference type="OrthoDB" id="9802649at2"/>
<dbReference type="Gene3D" id="3.90.550.10">
    <property type="entry name" value="Spore Coat Polysaccharide Biosynthesis Protein SpsA, Chain A"/>
    <property type="match status" value="1"/>
</dbReference>
<feature type="domain" description="Glycosyltransferase 2-like" evidence="1">
    <location>
        <begin position="3"/>
        <end position="103"/>
    </location>
</feature>
<dbReference type="Proteomes" id="UP000199379">
    <property type="component" value="Unassembled WGS sequence"/>
</dbReference>
<reference evidence="2 3" key="1">
    <citation type="submission" date="2016-10" db="EMBL/GenBank/DDBJ databases">
        <authorList>
            <person name="de Groot N.N."/>
        </authorList>
    </citation>
    <scope>NUCLEOTIDE SEQUENCE [LARGE SCALE GENOMIC DNA]</scope>
    <source>
        <strain evidence="2 3">DSM 29340</strain>
    </source>
</reference>
<proteinExistence type="predicted"/>
<dbReference type="STRING" id="1227549.SAMN05444007_11637"/>
<dbReference type="GO" id="GO:0016740">
    <property type="term" value="F:transferase activity"/>
    <property type="evidence" value="ECO:0007669"/>
    <property type="project" value="UniProtKB-KW"/>
</dbReference>
<evidence type="ECO:0000259" key="1">
    <source>
        <dbReference type="Pfam" id="PF00535"/>
    </source>
</evidence>
<dbReference type="PANTHER" id="PTHR43685">
    <property type="entry name" value="GLYCOSYLTRANSFERASE"/>
    <property type="match status" value="1"/>
</dbReference>
<name>A0A1H7DXS2_9RHOB</name>
<accession>A0A1H7DXS2</accession>
<keyword evidence="2" id="KW-0808">Transferase</keyword>
<gene>
    <name evidence="2" type="ORF">SAMN05444007_11637</name>
</gene>
<dbReference type="RefSeq" id="WP_092371245.1">
    <property type="nucleotide sequence ID" value="NZ_BMGV01000015.1"/>
</dbReference>
<evidence type="ECO:0000313" key="3">
    <source>
        <dbReference type="Proteomes" id="UP000199379"/>
    </source>
</evidence>
<dbReference type="PANTHER" id="PTHR43685:SF2">
    <property type="entry name" value="GLYCOSYLTRANSFERASE 2-LIKE DOMAIN-CONTAINING PROTEIN"/>
    <property type="match status" value="1"/>
</dbReference>
<protein>
    <submittedName>
        <fullName evidence="2">Glycosyl transferase family 2</fullName>
    </submittedName>
</protein>
<dbReference type="AlphaFoldDB" id="A0A1H7DXS2"/>
<dbReference type="SUPFAM" id="SSF53448">
    <property type="entry name" value="Nucleotide-diphospho-sugar transferases"/>
    <property type="match status" value="1"/>
</dbReference>
<dbReference type="InterPro" id="IPR050834">
    <property type="entry name" value="Glycosyltransf_2"/>
</dbReference>
<sequence>MGTRNGADFLAAQLDSFLEQDHGDWSLWVSDDGSDDDTCGILERFAMDHPDREVRILRGPGQGPAQNYLSLLCHPDLPDDHVALADQDDIWLPGKLSRALVVMAGVRPDAPALYAAQSVIADMQLRPRRITSDPPRPPELRNALVQNLFAGHSTVLNPAALRLVRQAGQASGIPYHDWWLYLLLSASGAHCLLDQEPVVIWRQHAANTIGAAGSLGGLRRRIHVMWSGQYRDWIDRQLAHLGAQETLLTGEARQILDGYARANRRAGPLRALGYARLGLRRQTLAGTALFYALAIMGRA</sequence>
<evidence type="ECO:0000313" key="2">
    <source>
        <dbReference type="EMBL" id="SEK06543.1"/>
    </source>
</evidence>
<dbReference type="InterPro" id="IPR029044">
    <property type="entry name" value="Nucleotide-diphossugar_trans"/>
</dbReference>
<dbReference type="Pfam" id="PF00535">
    <property type="entry name" value="Glycos_transf_2"/>
    <property type="match status" value="1"/>
</dbReference>
<keyword evidence="3" id="KW-1185">Reference proteome</keyword>
<dbReference type="InterPro" id="IPR001173">
    <property type="entry name" value="Glyco_trans_2-like"/>
</dbReference>